<accession>A0ABT2KB96</accession>
<organism evidence="1 2">
    <name type="scientific">Paracoccus maritimus</name>
    <dbReference type="NCBI Taxonomy" id="2933292"/>
    <lineage>
        <taxon>Bacteria</taxon>
        <taxon>Pseudomonadati</taxon>
        <taxon>Pseudomonadota</taxon>
        <taxon>Alphaproteobacteria</taxon>
        <taxon>Rhodobacterales</taxon>
        <taxon>Paracoccaceae</taxon>
        <taxon>Paracoccus</taxon>
    </lineage>
</organism>
<keyword evidence="2" id="KW-1185">Reference proteome</keyword>
<reference evidence="1 2" key="1">
    <citation type="submission" date="2022-04" db="EMBL/GenBank/DDBJ databases">
        <title>Paracoccus sp. YLB-12 draft genome sequence.</title>
        <authorList>
            <person name="Yu L."/>
        </authorList>
    </citation>
    <scope>NUCLEOTIDE SEQUENCE [LARGE SCALE GENOMIC DNA]</scope>
    <source>
        <strain evidence="1 2">YLB-12</strain>
    </source>
</reference>
<comment type="caution">
    <text evidence="1">The sequence shown here is derived from an EMBL/GenBank/DDBJ whole genome shotgun (WGS) entry which is preliminary data.</text>
</comment>
<proteinExistence type="predicted"/>
<evidence type="ECO:0000313" key="2">
    <source>
        <dbReference type="Proteomes" id="UP001320702"/>
    </source>
</evidence>
<protein>
    <submittedName>
        <fullName evidence="1">Uncharacterized protein</fullName>
    </submittedName>
</protein>
<name>A0ABT2KB96_9RHOB</name>
<dbReference type="EMBL" id="JANAVZ010000007">
    <property type="protein sequence ID" value="MCT4333789.1"/>
    <property type="molecule type" value="Genomic_DNA"/>
</dbReference>
<dbReference type="Proteomes" id="UP001320702">
    <property type="component" value="Unassembled WGS sequence"/>
</dbReference>
<evidence type="ECO:0000313" key="1">
    <source>
        <dbReference type="EMBL" id="MCT4333789.1"/>
    </source>
</evidence>
<dbReference type="RefSeq" id="WP_260277662.1">
    <property type="nucleotide sequence ID" value="NZ_JANAVZ010000007.1"/>
</dbReference>
<sequence>MKYTRALIWIMEDDTMRVVGVKGSTLYPEGNFEDANGAFAKALSLTVRDPMNPINVIRKVEVQP</sequence>
<gene>
    <name evidence="1" type="ORF">MU516_13035</name>
</gene>